<keyword evidence="9" id="KW-1185">Reference proteome</keyword>
<dbReference type="PROSITE" id="PS01186">
    <property type="entry name" value="EGF_2"/>
    <property type="match status" value="1"/>
</dbReference>
<dbReference type="Pfam" id="PF23106">
    <property type="entry name" value="EGF_Teneurin"/>
    <property type="match status" value="1"/>
</dbReference>
<keyword evidence="5" id="KW-1133">Transmembrane helix</keyword>
<feature type="region of interest" description="Disordered" evidence="4">
    <location>
        <begin position="436"/>
        <end position="462"/>
    </location>
</feature>
<feature type="transmembrane region" description="Helical" evidence="5">
    <location>
        <begin position="405"/>
        <end position="428"/>
    </location>
</feature>
<keyword evidence="2" id="KW-0677">Repeat</keyword>
<reference evidence="8 9" key="1">
    <citation type="submission" date="2022-07" db="EMBL/GenBank/DDBJ databases">
        <title>Genome-wide signatures of adaptation to extreme environments.</title>
        <authorList>
            <person name="Cho C.H."/>
            <person name="Yoon H.S."/>
        </authorList>
    </citation>
    <scope>NUCLEOTIDE SEQUENCE [LARGE SCALE GENOMIC DNA]</scope>
    <source>
        <strain evidence="8 9">DBV 063 E5</strain>
    </source>
</reference>
<feature type="domain" description="EGF-like" evidence="6 7">
    <location>
        <begin position="162"/>
        <end position="173"/>
    </location>
</feature>
<evidence type="ECO:0000313" key="9">
    <source>
        <dbReference type="Proteomes" id="UP001301350"/>
    </source>
</evidence>
<keyword evidence="3" id="KW-1015">Disulfide bond</keyword>
<feature type="transmembrane region" description="Helical" evidence="5">
    <location>
        <begin position="21"/>
        <end position="42"/>
    </location>
</feature>
<dbReference type="PANTHER" id="PTHR11219:SF69">
    <property type="entry name" value="TENEURIN-A"/>
    <property type="match status" value="1"/>
</dbReference>
<dbReference type="PANTHER" id="PTHR11219">
    <property type="entry name" value="TENEURIN AND N-ACETYLGLUCOSAMINE-1-PHOSPHODIESTER ALPHA-N-ACETYLGLUCOSAMINIDASE"/>
    <property type="match status" value="1"/>
</dbReference>
<evidence type="ECO:0000256" key="5">
    <source>
        <dbReference type="SAM" id="Phobius"/>
    </source>
</evidence>
<keyword evidence="5" id="KW-0812">Transmembrane</keyword>
<gene>
    <name evidence="8" type="ORF">CDCA_CDCA05G1511</name>
</gene>
<dbReference type="Gene3D" id="2.10.25.10">
    <property type="entry name" value="Laminin"/>
    <property type="match status" value="1"/>
</dbReference>
<keyword evidence="5" id="KW-0472">Membrane</keyword>
<keyword evidence="1" id="KW-0245">EGF-like domain</keyword>
<evidence type="ECO:0000313" key="8">
    <source>
        <dbReference type="EMBL" id="KAK4535486.1"/>
    </source>
</evidence>
<sequence length="493" mass="51791">MKRARTRPRRGTRKGSLVWTHPRLAFLVWITCTAAFLAVGIWTQRRTHRTRPAPHLLDTLDPLLGLEVLRDTAPLAETSHFELCQVVPGPCSGHGRCVLQTRLPTPYPPLPTPLEASSPQPPPNTVALCECDAGYAPPACDRRACPGGDLCSGNGICVGGRCACFAGWHGRACDVFRGSNDTAPSCARNPQTGVACSGGLQGVCKHNGTCACRDGWGGVACDHATAPSVYALAAQGAGTLERCPMSPPPRPSQRAVPVLPAPEPGRQWLSLSGTVLQPNASDHSIGAALPWLCIAMDAAARLGLASVAAPDLVLQQWIQLPPAAANAWYMAAAVSAPVTVNLSDALTAYMTQTLPYKLGDSVRVVNVSAGHVLPVNNSSSAEWEAVLSPHTSDDSSSNSLSALEIAGIVAIGVLALLLLIAIGVGILWRLRGRRKTTDEDSCADESPTLARNSPSAPSPHWMTAAEGVPFGGMNLEELVTVPMATPPHRTHQA</sequence>
<evidence type="ECO:0000256" key="4">
    <source>
        <dbReference type="SAM" id="MobiDB-lite"/>
    </source>
</evidence>
<dbReference type="Proteomes" id="UP001301350">
    <property type="component" value="Unassembled WGS sequence"/>
</dbReference>
<evidence type="ECO:0000256" key="3">
    <source>
        <dbReference type="ARBA" id="ARBA00023157"/>
    </source>
</evidence>
<dbReference type="AlphaFoldDB" id="A0AAV9ITR8"/>
<evidence type="ECO:0000256" key="1">
    <source>
        <dbReference type="ARBA" id="ARBA00022536"/>
    </source>
</evidence>
<name>A0AAV9ITR8_CYACA</name>
<dbReference type="PROSITE" id="PS00022">
    <property type="entry name" value="EGF_1"/>
    <property type="match status" value="1"/>
</dbReference>
<dbReference type="SMART" id="SM00181">
    <property type="entry name" value="EGF"/>
    <property type="match status" value="3"/>
</dbReference>
<evidence type="ECO:0000256" key="2">
    <source>
        <dbReference type="ARBA" id="ARBA00022737"/>
    </source>
</evidence>
<organism evidence="8 9">
    <name type="scientific">Cyanidium caldarium</name>
    <name type="common">Red alga</name>
    <dbReference type="NCBI Taxonomy" id="2771"/>
    <lineage>
        <taxon>Eukaryota</taxon>
        <taxon>Rhodophyta</taxon>
        <taxon>Bangiophyceae</taxon>
        <taxon>Cyanidiales</taxon>
        <taxon>Cyanidiaceae</taxon>
        <taxon>Cyanidium</taxon>
    </lineage>
</organism>
<comment type="caution">
    <text evidence="8">The sequence shown here is derived from an EMBL/GenBank/DDBJ whole genome shotgun (WGS) entry which is preliminary data.</text>
</comment>
<dbReference type="InterPro" id="IPR051216">
    <property type="entry name" value="Teneurin"/>
</dbReference>
<dbReference type="EMBL" id="JANCYW010000005">
    <property type="protein sequence ID" value="KAK4535486.1"/>
    <property type="molecule type" value="Genomic_DNA"/>
</dbReference>
<dbReference type="InterPro" id="IPR000742">
    <property type="entry name" value="EGF"/>
</dbReference>
<evidence type="ECO:0000259" key="7">
    <source>
        <dbReference type="PROSITE" id="PS01186"/>
    </source>
</evidence>
<protein>
    <recommendedName>
        <fullName evidence="6 7">EGF-like domain-containing protein</fullName>
    </recommendedName>
</protein>
<accession>A0AAV9ITR8</accession>
<proteinExistence type="predicted"/>
<evidence type="ECO:0000259" key="6">
    <source>
        <dbReference type="PROSITE" id="PS00022"/>
    </source>
</evidence>
<dbReference type="SUPFAM" id="SSF57196">
    <property type="entry name" value="EGF/Laminin"/>
    <property type="match status" value="1"/>
</dbReference>